<evidence type="ECO:0000256" key="2">
    <source>
        <dbReference type="ARBA" id="ARBA00022840"/>
    </source>
</evidence>
<keyword evidence="1" id="KW-0547">Nucleotide-binding</keyword>
<dbReference type="PANTHER" id="PTHR42961:SF2">
    <property type="entry name" value="IRON-SULFUR PROTEIN NUBPL"/>
    <property type="match status" value="1"/>
</dbReference>
<dbReference type="GO" id="GO:0051539">
    <property type="term" value="F:4 iron, 4 sulfur cluster binding"/>
    <property type="evidence" value="ECO:0007669"/>
    <property type="project" value="TreeGrafter"/>
</dbReference>
<protein>
    <submittedName>
        <fullName evidence="3">Uncharacterized protein</fullName>
    </submittedName>
</protein>
<reference evidence="3" key="1">
    <citation type="submission" date="2017-08" db="EMBL/GenBank/DDBJ databases">
        <title>Assembly of the North American Bullfrog Genome.</title>
        <authorList>
            <person name="Warren R.L."/>
            <person name="Vandervalk B.P."/>
            <person name="Kucuk E."/>
            <person name="Birol I."/>
            <person name="Helbing C."/>
            <person name="Pandoh P."/>
            <person name="Behsaz B."/>
            <person name="Mohamadi H."/>
            <person name="Chu J."/>
            <person name="Jackman S."/>
            <person name="Hammond S.A."/>
            <person name="Veldhoen N."/>
            <person name="Kirk H."/>
            <person name="Zhao Y."/>
            <person name="Coope R."/>
            <person name="Pleasance S."/>
            <person name="Moore R."/>
            <person name="Holt R."/>
        </authorList>
    </citation>
    <scope>NUCLEOTIDE SEQUENCE</scope>
    <source>
        <strain evidence="3">Bruno</strain>
        <tissue evidence="3">Liver</tissue>
    </source>
</reference>
<keyword evidence="2" id="KW-0067">ATP-binding</keyword>
<dbReference type="Gene3D" id="3.40.50.300">
    <property type="entry name" value="P-loop containing nucleotide triphosphate hydrolases"/>
    <property type="match status" value="1"/>
</dbReference>
<dbReference type="GO" id="GO:0016226">
    <property type="term" value="P:iron-sulfur cluster assembly"/>
    <property type="evidence" value="ECO:0007669"/>
    <property type="project" value="InterPro"/>
</dbReference>
<dbReference type="InterPro" id="IPR044304">
    <property type="entry name" value="NUBPL-like"/>
</dbReference>
<evidence type="ECO:0000313" key="3">
    <source>
        <dbReference type="EMBL" id="PIO32620.1"/>
    </source>
</evidence>
<sequence>VLGLVQNMSVFRCPKCNHETHIFGEDGARQLAASMGLDILGDIPLHISIRETCDMGKPVVVSAPESREAKAYLSIAKETMKRIS</sequence>
<name>A0A2G9RXI8_AQUCT</name>
<dbReference type="GO" id="GO:0005524">
    <property type="term" value="F:ATP binding"/>
    <property type="evidence" value="ECO:0007669"/>
    <property type="project" value="UniProtKB-KW"/>
</dbReference>
<organism evidence="3">
    <name type="scientific">Aquarana catesbeiana</name>
    <name type="common">American bullfrog</name>
    <name type="synonym">Rana catesbeiana</name>
    <dbReference type="NCBI Taxonomy" id="8400"/>
    <lineage>
        <taxon>Eukaryota</taxon>
        <taxon>Metazoa</taxon>
        <taxon>Chordata</taxon>
        <taxon>Craniata</taxon>
        <taxon>Vertebrata</taxon>
        <taxon>Euteleostomi</taxon>
        <taxon>Amphibia</taxon>
        <taxon>Batrachia</taxon>
        <taxon>Anura</taxon>
        <taxon>Neobatrachia</taxon>
        <taxon>Ranoidea</taxon>
        <taxon>Ranidae</taxon>
        <taxon>Aquarana</taxon>
    </lineage>
</organism>
<dbReference type="GO" id="GO:0005739">
    <property type="term" value="C:mitochondrion"/>
    <property type="evidence" value="ECO:0007669"/>
    <property type="project" value="TreeGrafter"/>
</dbReference>
<evidence type="ECO:0000256" key="1">
    <source>
        <dbReference type="ARBA" id="ARBA00022741"/>
    </source>
</evidence>
<proteinExistence type="predicted"/>
<dbReference type="AlphaFoldDB" id="A0A2G9RXI8"/>
<dbReference type="PANTHER" id="PTHR42961">
    <property type="entry name" value="IRON-SULFUR PROTEIN NUBPL"/>
    <property type="match status" value="1"/>
</dbReference>
<dbReference type="GO" id="GO:0032981">
    <property type="term" value="P:mitochondrial respiratory chain complex I assembly"/>
    <property type="evidence" value="ECO:0007669"/>
    <property type="project" value="TreeGrafter"/>
</dbReference>
<dbReference type="InterPro" id="IPR033756">
    <property type="entry name" value="YlxH/NBP35"/>
</dbReference>
<feature type="non-terminal residue" evidence="3">
    <location>
        <position position="1"/>
    </location>
</feature>
<dbReference type="OrthoDB" id="1741334at2759"/>
<dbReference type="Pfam" id="PF10609">
    <property type="entry name" value="ParA"/>
    <property type="match status" value="1"/>
</dbReference>
<dbReference type="InterPro" id="IPR027417">
    <property type="entry name" value="P-loop_NTPase"/>
</dbReference>
<dbReference type="SUPFAM" id="SSF52540">
    <property type="entry name" value="P-loop containing nucleoside triphosphate hydrolases"/>
    <property type="match status" value="1"/>
</dbReference>
<dbReference type="EMBL" id="KV933119">
    <property type="protein sequence ID" value="PIO32620.1"/>
    <property type="molecule type" value="Genomic_DNA"/>
</dbReference>
<gene>
    <name evidence="3" type="ORF">AB205_0202990</name>
</gene>
<accession>A0A2G9RXI8</accession>